<dbReference type="InterPro" id="IPR002925">
    <property type="entry name" value="Dienelactn_hydro"/>
</dbReference>
<dbReference type="Proteomes" id="UP000235672">
    <property type="component" value="Unassembled WGS sequence"/>
</dbReference>
<dbReference type="OrthoDB" id="17560at2759"/>
<gene>
    <name evidence="2" type="ORF">NA56DRAFT_677460</name>
</gene>
<proteinExistence type="predicted"/>
<protein>
    <submittedName>
        <fullName evidence="2">Alpha/beta-hydrolase</fullName>
    </submittedName>
</protein>
<dbReference type="SUPFAM" id="SSF53474">
    <property type="entry name" value="alpha/beta-Hydrolases"/>
    <property type="match status" value="1"/>
</dbReference>
<evidence type="ECO:0000313" key="3">
    <source>
        <dbReference type="Proteomes" id="UP000235672"/>
    </source>
</evidence>
<dbReference type="PANTHER" id="PTHR17630">
    <property type="entry name" value="DIENELACTONE HYDROLASE"/>
    <property type="match status" value="1"/>
</dbReference>
<dbReference type="Pfam" id="PF01738">
    <property type="entry name" value="DLH"/>
    <property type="match status" value="1"/>
</dbReference>
<dbReference type="AlphaFoldDB" id="A0A2J6QFP4"/>
<organism evidence="2 3">
    <name type="scientific">Hyaloscypha hepaticicola</name>
    <dbReference type="NCBI Taxonomy" id="2082293"/>
    <lineage>
        <taxon>Eukaryota</taxon>
        <taxon>Fungi</taxon>
        <taxon>Dikarya</taxon>
        <taxon>Ascomycota</taxon>
        <taxon>Pezizomycotina</taxon>
        <taxon>Leotiomycetes</taxon>
        <taxon>Helotiales</taxon>
        <taxon>Hyaloscyphaceae</taxon>
        <taxon>Hyaloscypha</taxon>
    </lineage>
</organism>
<dbReference type="GO" id="GO:0016787">
    <property type="term" value="F:hydrolase activity"/>
    <property type="evidence" value="ECO:0007669"/>
    <property type="project" value="UniProtKB-KW"/>
</dbReference>
<keyword evidence="3" id="KW-1185">Reference proteome</keyword>
<keyword evidence="2" id="KW-0378">Hydrolase</keyword>
<accession>A0A2J6QFP4</accession>
<reference evidence="2 3" key="1">
    <citation type="submission" date="2016-05" db="EMBL/GenBank/DDBJ databases">
        <title>A degradative enzymes factory behind the ericoid mycorrhizal symbiosis.</title>
        <authorList>
            <consortium name="DOE Joint Genome Institute"/>
            <person name="Martino E."/>
            <person name="Morin E."/>
            <person name="Grelet G."/>
            <person name="Kuo A."/>
            <person name="Kohler A."/>
            <person name="Daghino S."/>
            <person name="Barry K."/>
            <person name="Choi C."/>
            <person name="Cichocki N."/>
            <person name="Clum A."/>
            <person name="Copeland A."/>
            <person name="Hainaut M."/>
            <person name="Haridas S."/>
            <person name="Labutti K."/>
            <person name="Lindquist E."/>
            <person name="Lipzen A."/>
            <person name="Khouja H.-R."/>
            <person name="Murat C."/>
            <person name="Ohm R."/>
            <person name="Olson A."/>
            <person name="Spatafora J."/>
            <person name="Veneault-Fourrey C."/>
            <person name="Henrissat B."/>
            <person name="Grigoriev I."/>
            <person name="Martin F."/>
            <person name="Perotto S."/>
        </authorList>
    </citation>
    <scope>NUCLEOTIDE SEQUENCE [LARGE SCALE GENOMIC DNA]</scope>
    <source>
        <strain evidence="2 3">UAMH 7357</strain>
    </source>
</reference>
<dbReference type="STRING" id="1745343.A0A2J6QFP4"/>
<evidence type="ECO:0000313" key="2">
    <source>
        <dbReference type="EMBL" id="PMD25093.1"/>
    </source>
</evidence>
<feature type="domain" description="Dienelactone hydrolase" evidence="1">
    <location>
        <begin position="32"/>
        <end position="268"/>
    </location>
</feature>
<sequence length="270" mass="29513">MSTGVGVSECCLSGKVHEGTPTGKIETIDNLQTYVAAPKDGSKAKSIVFIVDIFGWEFKNVRLLADNYAKAGFYCYIPDVHQGDSLPIEFLDSVEPNLKTREQLTLIDKTKNTATVGTTLPPWLIKHREGISKPLIDSFIQAVRNIPGTGKAGAIGFCWGGRYAILAAHGEVDAAYACHPSLVSVPGDFDPVIKPLSLAVGEKDSLLDKDTVGKIQDLMAKKTDVPHELRIYEDQVHGFALRGDWSSEKDKKAMDDAEKQGIEFFNKFLA</sequence>
<evidence type="ECO:0000259" key="1">
    <source>
        <dbReference type="Pfam" id="PF01738"/>
    </source>
</evidence>
<dbReference type="Gene3D" id="3.40.50.1820">
    <property type="entry name" value="alpha/beta hydrolase"/>
    <property type="match status" value="1"/>
</dbReference>
<dbReference type="PANTHER" id="PTHR17630:SF105">
    <property type="entry name" value="DIENELACTONE HYDROLASE FAMILY PROTEIN (AFU_ORTHOLOGUE AFUA_4G08790)"/>
    <property type="match status" value="1"/>
</dbReference>
<name>A0A2J6QFP4_9HELO</name>
<dbReference type="InterPro" id="IPR029058">
    <property type="entry name" value="AB_hydrolase_fold"/>
</dbReference>
<dbReference type="EMBL" id="KZ613471">
    <property type="protein sequence ID" value="PMD25093.1"/>
    <property type="molecule type" value="Genomic_DNA"/>
</dbReference>